<dbReference type="HOGENOM" id="CLU_3031967_0_0_1"/>
<organism evidence="2 3">
    <name type="scientific">Aspergillus ruber (strain CBS 135680)</name>
    <dbReference type="NCBI Taxonomy" id="1388766"/>
    <lineage>
        <taxon>Eukaryota</taxon>
        <taxon>Fungi</taxon>
        <taxon>Dikarya</taxon>
        <taxon>Ascomycota</taxon>
        <taxon>Pezizomycotina</taxon>
        <taxon>Eurotiomycetes</taxon>
        <taxon>Eurotiomycetidae</taxon>
        <taxon>Eurotiales</taxon>
        <taxon>Aspergillaceae</taxon>
        <taxon>Aspergillus</taxon>
        <taxon>Aspergillus subgen. Aspergillus</taxon>
    </lineage>
</organism>
<dbReference type="AlphaFoldDB" id="A0A017S5Y4"/>
<keyword evidence="3" id="KW-1185">Reference proteome</keyword>
<accession>A0A017S5Y4</accession>
<name>A0A017S5Y4_ASPRC</name>
<sequence length="55" mass="6829">MYLTDRLNGCSIRPSRQLNHAFFWFMPIVRPDYQVQMICMWMIFFSHRLVRYAKL</sequence>
<evidence type="ECO:0000313" key="2">
    <source>
        <dbReference type="EMBL" id="EYE92382.1"/>
    </source>
</evidence>
<dbReference type="Proteomes" id="UP000019804">
    <property type="component" value="Unassembled WGS sequence"/>
</dbReference>
<dbReference type="GeneID" id="63693037"/>
<keyword evidence="1" id="KW-0812">Transmembrane</keyword>
<keyword evidence="1" id="KW-1133">Transmembrane helix</keyword>
<feature type="transmembrane region" description="Helical" evidence="1">
    <location>
        <begin position="33"/>
        <end position="50"/>
    </location>
</feature>
<evidence type="ECO:0000313" key="3">
    <source>
        <dbReference type="Proteomes" id="UP000019804"/>
    </source>
</evidence>
<dbReference type="EMBL" id="KK088437">
    <property type="protein sequence ID" value="EYE92382.1"/>
    <property type="molecule type" value="Genomic_DNA"/>
</dbReference>
<proteinExistence type="predicted"/>
<protein>
    <submittedName>
        <fullName evidence="2">Uncharacterized protein</fullName>
    </submittedName>
</protein>
<keyword evidence="1" id="KW-0472">Membrane</keyword>
<dbReference type="RefSeq" id="XP_040636070.1">
    <property type="nucleotide sequence ID" value="XM_040777913.1"/>
</dbReference>
<reference evidence="3" key="1">
    <citation type="journal article" date="2014" name="Nat. Commun.">
        <title>Genomic adaptations of the halophilic Dead Sea filamentous fungus Eurotium rubrum.</title>
        <authorList>
            <person name="Kis-Papo T."/>
            <person name="Weig A.R."/>
            <person name="Riley R."/>
            <person name="Persoh D."/>
            <person name="Salamov A."/>
            <person name="Sun H."/>
            <person name="Lipzen A."/>
            <person name="Wasser S.P."/>
            <person name="Rambold G."/>
            <person name="Grigoriev I.V."/>
            <person name="Nevo E."/>
        </authorList>
    </citation>
    <scope>NUCLEOTIDE SEQUENCE [LARGE SCALE GENOMIC DNA]</scope>
    <source>
        <strain evidence="3">CBS 135680</strain>
    </source>
</reference>
<evidence type="ECO:0000256" key="1">
    <source>
        <dbReference type="SAM" id="Phobius"/>
    </source>
</evidence>
<gene>
    <name evidence="2" type="ORF">EURHEDRAFT_192039</name>
</gene>